<evidence type="ECO:0000256" key="3">
    <source>
        <dbReference type="ARBA" id="ARBA00022650"/>
    </source>
</evidence>
<dbReference type="SUPFAM" id="SSF53720">
    <property type="entry name" value="ALDH-like"/>
    <property type="match status" value="1"/>
</dbReference>
<dbReference type="GO" id="GO:0050661">
    <property type="term" value="F:NADP binding"/>
    <property type="evidence" value="ECO:0007669"/>
    <property type="project" value="InterPro"/>
</dbReference>
<dbReference type="InterPro" id="IPR016163">
    <property type="entry name" value="Ald_DH_C"/>
</dbReference>
<evidence type="ECO:0000259" key="8">
    <source>
        <dbReference type="Pfam" id="PF00171"/>
    </source>
</evidence>
<dbReference type="EMBL" id="JANAFB010000054">
    <property type="protein sequence ID" value="MCP3427137.1"/>
    <property type="molecule type" value="Genomic_DNA"/>
</dbReference>
<dbReference type="InterPro" id="IPR015590">
    <property type="entry name" value="Aldehyde_DH_dom"/>
</dbReference>
<dbReference type="PANTHER" id="PTHR11063:SF8">
    <property type="entry name" value="DELTA-1-PYRROLINE-5-CARBOXYLATE SYNTHASE"/>
    <property type="match status" value="1"/>
</dbReference>
<keyword evidence="7" id="KW-0963">Cytoplasm</keyword>
<evidence type="ECO:0000256" key="5">
    <source>
        <dbReference type="ARBA" id="ARBA00023002"/>
    </source>
</evidence>
<dbReference type="HAMAP" id="MF_00412">
    <property type="entry name" value="ProA"/>
    <property type="match status" value="1"/>
</dbReference>
<dbReference type="InterPro" id="IPR012134">
    <property type="entry name" value="Glu-5-SA_DH"/>
</dbReference>
<dbReference type="Gene3D" id="3.40.605.10">
    <property type="entry name" value="Aldehyde Dehydrogenase, Chain A, domain 1"/>
    <property type="match status" value="1"/>
</dbReference>
<gene>
    <name evidence="7" type="primary">proA</name>
    <name evidence="9" type="ORF">NBM05_14235</name>
</gene>
<reference evidence="9" key="1">
    <citation type="submission" date="2022-06" db="EMBL/GenBank/DDBJ databases">
        <title>Rothia sp. isolated from sandalwood seedling.</title>
        <authorList>
            <person name="Tuikhar N."/>
            <person name="Kirdat K."/>
            <person name="Thorat V."/>
            <person name="Swetha P."/>
            <person name="Padma S."/>
            <person name="Sundararaj R."/>
            <person name="Yadav A."/>
        </authorList>
    </citation>
    <scope>NUCLEOTIDE SEQUENCE</scope>
    <source>
        <strain evidence="9">AR01</strain>
    </source>
</reference>
<dbReference type="FunFam" id="3.40.309.10:FF:000006">
    <property type="entry name" value="Gamma-glutamyl phosphate reductase"/>
    <property type="match status" value="1"/>
</dbReference>
<dbReference type="AlphaFoldDB" id="A0A9X2HG85"/>
<comment type="pathway">
    <text evidence="1 7">Amino-acid biosynthesis; L-proline biosynthesis; L-glutamate 5-semialdehyde from L-glutamate: step 2/2.</text>
</comment>
<dbReference type="PIRSF" id="PIRSF000151">
    <property type="entry name" value="GPR"/>
    <property type="match status" value="1"/>
</dbReference>
<name>A0A9X2HG85_9MICC</name>
<keyword evidence="2 7" id="KW-0028">Amino-acid biosynthesis</keyword>
<protein>
    <recommendedName>
        <fullName evidence="7">Gamma-glutamyl phosphate reductase</fullName>
        <shortName evidence="7">GPR</shortName>
        <ecNumber evidence="7">1.2.1.41</ecNumber>
    </recommendedName>
    <alternativeName>
        <fullName evidence="7">Glutamate-5-semialdehyde dehydrogenase</fullName>
    </alternativeName>
    <alternativeName>
        <fullName evidence="7">Glutamyl-gamma-semialdehyde dehydrogenase</fullName>
        <shortName evidence="7">GSA dehydrogenase</shortName>
    </alternativeName>
</protein>
<dbReference type="InterPro" id="IPR020593">
    <property type="entry name" value="G-glutamylP_reductase_CS"/>
</dbReference>
<dbReference type="Proteomes" id="UP001139502">
    <property type="component" value="Unassembled WGS sequence"/>
</dbReference>
<dbReference type="NCBIfam" id="TIGR00407">
    <property type="entry name" value="proA"/>
    <property type="match status" value="1"/>
</dbReference>
<dbReference type="PANTHER" id="PTHR11063">
    <property type="entry name" value="GLUTAMATE SEMIALDEHYDE DEHYDROGENASE"/>
    <property type="match status" value="1"/>
</dbReference>
<evidence type="ECO:0000256" key="6">
    <source>
        <dbReference type="ARBA" id="ARBA00049024"/>
    </source>
</evidence>
<comment type="catalytic activity">
    <reaction evidence="6 7">
        <text>L-glutamate 5-semialdehyde + phosphate + NADP(+) = L-glutamyl 5-phosphate + NADPH + H(+)</text>
        <dbReference type="Rhea" id="RHEA:19541"/>
        <dbReference type="ChEBI" id="CHEBI:15378"/>
        <dbReference type="ChEBI" id="CHEBI:43474"/>
        <dbReference type="ChEBI" id="CHEBI:57783"/>
        <dbReference type="ChEBI" id="CHEBI:58066"/>
        <dbReference type="ChEBI" id="CHEBI:58274"/>
        <dbReference type="ChEBI" id="CHEBI:58349"/>
        <dbReference type="EC" id="1.2.1.41"/>
    </reaction>
</comment>
<evidence type="ECO:0000256" key="2">
    <source>
        <dbReference type="ARBA" id="ARBA00022605"/>
    </source>
</evidence>
<dbReference type="GO" id="GO:0005737">
    <property type="term" value="C:cytoplasm"/>
    <property type="evidence" value="ECO:0007669"/>
    <property type="project" value="UniProtKB-SubCell"/>
</dbReference>
<dbReference type="RefSeq" id="WP_254168820.1">
    <property type="nucleotide sequence ID" value="NZ_JANAFB010000054.1"/>
</dbReference>
<dbReference type="InterPro" id="IPR016162">
    <property type="entry name" value="Ald_DH_N"/>
</dbReference>
<comment type="function">
    <text evidence="7">Catalyzes the NADPH-dependent reduction of L-glutamate 5-phosphate into L-glutamate 5-semialdehyde and phosphate. The product spontaneously undergoes cyclization to form 1-pyrroline-5-carboxylate.</text>
</comment>
<dbReference type="CDD" id="cd07079">
    <property type="entry name" value="ALDH_F18-19_ProA-GPR"/>
    <property type="match status" value="1"/>
</dbReference>
<dbReference type="InterPro" id="IPR000965">
    <property type="entry name" value="GPR_dom"/>
</dbReference>
<keyword evidence="10" id="KW-1185">Reference proteome</keyword>
<keyword evidence="4 7" id="KW-0521">NADP</keyword>
<evidence type="ECO:0000313" key="9">
    <source>
        <dbReference type="EMBL" id="MCP3427137.1"/>
    </source>
</evidence>
<evidence type="ECO:0000313" key="10">
    <source>
        <dbReference type="Proteomes" id="UP001139502"/>
    </source>
</evidence>
<comment type="similarity">
    <text evidence="7">Belongs to the gamma-glutamyl phosphate reductase family.</text>
</comment>
<dbReference type="GO" id="GO:0055129">
    <property type="term" value="P:L-proline biosynthetic process"/>
    <property type="evidence" value="ECO:0007669"/>
    <property type="project" value="UniProtKB-UniRule"/>
</dbReference>
<keyword evidence="5 7" id="KW-0560">Oxidoreductase</keyword>
<dbReference type="GO" id="GO:0004350">
    <property type="term" value="F:glutamate-5-semialdehyde dehydrogenase activity"/>
    <property type="evidence" value="ECO:0007669"/>
    <property type="project" value="UniProtKB-UniRule"/>
</dbReference>
<evidence type="ECO:0000256" key="7">
    <source>
        <dbReference type="HAMAP-Rule" id="MF_00412"/>
    </source>
</evidence>
<keyword evidence="3 7" id="KW-0641">Proline biosynthesis</keyword>
<evidence type="ECO:0000256" key="1">
    <source>
        <dbReference type="ARBA" id="ARBA00004985"/>
    </source>
</evidence>
<feature type="domain" description="Aldehyde dehydrogenase" evidence="8">
    <location>
        <begin position="5"/>
        <end position="302"/>
    </location>
</feature>
<dbReference type="Pfam" id="PF00171">
    <property type="entry name" value="Aldedh"/>
    <property type="match status" value="1"/>
</dbReference>
<dbReference type="InterPro" id="IPR016161">
    <property type="entry name" value="Ald_DH/histidinol_DH"/>
</dbReference>
<dbReference type="Gene3D" id="3.40.309.10">
    <property type="entry name" value="Aldehyde Dehydrogenase, Chain A, domain 2"/>
    <property type="match status" value="1"/>
</dbReference>
<dbReference type="EC" id="1.2.1.41" evidence="7"/>
<organism evidence="9 10">
    <name type="scientific">Rothia santali</name>
    <dbReference type="NCBI Taxonomy" id="2949643"/>
    <lineage>
        <taxon>Bacteria</taxon>
        <taxon>Bacillati</taxon>
        <taxon>Actinomycetota</taxon>
        <taxon>Actinomycetes</taxon>
        <taxon>Micrococcales</taxon>
        <taxon>Micrococcaceae</taxon>
        <taxon>Rothia</taxon>
    </lineage>
</organism>
<proteinExistence type="inferred from homology"/>
<comment type="subcellular location">
    <subcellularLocation>
        <location evidence="7">Cytoplasm</location>
    </subcellularLocation>
</comment>
<accession>A0A9X2HG85</accession>
<dbReference type="NCBIfam" id="NF001221">
    <property type="entry name" value="PRK00197.1"/>
    <property type="match status" value="1"/>
</dbReference>
<evidence type="ECO:0000256" key="4">
    <source>
        <dbReference type="ARBA" id="ARBA00022857"/>
    </source>
</evidence>
<sequence>MTQNTAETQTAFTVPEEVQSAVNAMADDARAASRVLATAHRSRKDRALHRIAEAIDSHRETILRSNAQDVERGREKGLAENLLDRLSLDHERIDGLISALQSLAAQTDPVGQVIDGQTLPNGLRVEQLRVPLGVVGAIYEARPNVTVDIAGLAIKSGNAAMLRGGSAASKTNTTLVGIIRDAMYGAGFPVDSVQSVDEFGRDGANALMQARGRVDVLIPRGGHNLIQSVVNNARVPVIETGEGNVHVYLDSTAEAKTATPLVVNSKIHRPSACNSAETLLIREGAPAAREVLAGLLKENVRLHVDERAAELAGGYSERVVAAEPGDWEAESLALEMSVKVVDSLEAALDHIQRYSTGHTEAVITNDLRVADEFVARVDSAAVMVNASTRFTDGGELGLGAEVGISTQKLHARGPMGMAQLTSTQWVVRGEGQIRG</sequence>
<comment type="caution">
    <text evidence="9">The sequence shown here is derived from an EMBL/GenBank/DDBJ whole genome shotgun (WGS) entry which is preliminary data.</text>
</comment>
<dbReference type="PROSITE" id="PS01223">
    <property type="entry name" value="PROA"/>
    <property type="match status" value="1"/>
</dbReference>